<organism evidence="3 4">
    <name type="scientific">Blastococcus jejuensis</name>
    <dbReference type="NCBI Taxonomy" id="351224"/>
    <lineage>
        <taxon>Bacteria</taxon>
        <taxon>Bacillati</taxon>
        <taxon>Actinomycetota</taxon>
        <taxon>Actinomycetes</taxon>
        <taxon>Geodermatophilales</taxon>
        <taxon>Geodermatophilaceae</taxon>
        <taxon>Blastococcus</taxon>
    </lineage>
</organism>
<evidence type="ECO:0000313" key="4">
    <source>
        <dbReference type="Proteomes" id="UP001499924"/>
    </source>
</evidence>
<keyword evidence="2" id="KW-0812">Transmembrane</keyword>
<evidence type="ECO:0000256" key="1">
    <source>
        <dbReference type="SAM" id="MobiDB-lite"/>
    </source>
</evidence>
<evidence type="ECO:0000256" key="2">
    <source>
        <dbReference type="SAM" id="Phobius"/>
    </source>
</evidence>
<feature type="region of interest" description="Disordered" evidence="1">
    <location>
        <begin position="48"/>
        <end position="70"/>
    </location>
</feature>
<accession>A0ABP6P679</accession>
<dbReference type="Proteomes" id="UP001499924">
    <property type="component" value="Unassembled WGS sequence"/>
</dbReference>
<dbReference type="EMBL" id="BAAAVV010000004">
    <property type="protein sequence ID" value="GAA3169057.1"/>
    <property type="molecule type" value="Genomic_DNA"/>
</dbReference>
<feature type="transmembrane region" description="Helical" evidence="2">
    <location>
        <begin position="15"/>
        <end position="37"/>
    </location>
</feature>
<proteinExistence type="predicted"/>
<name>A0ABP6P679_9ACTN</name>
<protein>
    <submittedName>
        <fullName evidence="3">Uncharacterized protein</fullName>
    </submittedName>
</protein>
<keyword evidence="2" id="KW-1133">Transmembrane helix</keyword>
<evidence type="ECO:0000313" key="3">
    <source>
        <dbReference type="EMBL" id="GAA3169057.1"/>
    </source>
</evidence>
<comment type="caution">
    <text evidence="3">The sequence shown here is derived from an EMBL/GenBank/DDBJ whole genome shotgun (WGS) entry which is preliminary data.</text>
</comment>
<gene>
    <name evidence="3" type="ORF">GCM10010531_22640</name>
</gene>
<keyword evidence="2" id="KW-0472">Membrane</keyword>
<sequence>MTVVGWGKGDIPPEVAYWAGLVGIVGAVLLVLAYFALNVMQDRAYRKLHDETHQPGEDADSDSTPDRTTP</sequence>
<keyword evidence="4" id="KW-1185">Reference proteome</keyword>
<dbReference type="RefSeq" id="WP_344688962.1">
    <property type="nucleotide sequence ID" value="NZ_BAAAVV010000004.1"/>
</dbReference>
<reference evidence="4" key="1">
    <citation type="journal article" date="2019" name="Int. J. Syst. Evol. Microbiol.">
        <title>The Global Catalogue of Microorganisms (GCM) 10K type strain sequencing project: providing services to taxonomists for standard genome sequencing and annotation.</title>
        <authorList>
            <consortium name="The Broad Institute Genomics Platform"/>
            <consortium name="The Broad Institute Genome Sequencing Center for Infectious Disease"/>
            <person name="Wu L."/>
            <person name="Ma J."/>
        </authorList>
    </citation>
    <scope>NUCLEOTIDE SEQUENCE [LARGE SCALE GENOMIC DNA]</scope>
    <source>
        <strain evidence="4">JCM 15614</strain>
    </source>
</reference>